<comment type="subcellular location">
    <subcellularLocation>
        <location evidence="1 12">Host nucleus</location>
    </subcellularLocation>
</comment>
<dbReference type="Pfam" id="PF01057">
    <property type="entry name" value="Parvo_NS1"/>
    <property type="match status" value="1"/>
</dbReference>
<dbReference type="GO" id="GO:0004519">
    <property type="term" value="F:endonuclease activity"/>
    <property type="evidence" value="ECO:0007669"/>
    <property type="project" value="UniProtKB-UniRule"/>
</dbReference>
<dbReference type="SUPFAM" id="SSF52540">
    <property type="entry name" value="P-loop containing nucleoside triphosphate hydrolases"/>
    <property type="match status" value="1"/>
</dbReference>
<dbReference type="InterPro" id="IPR014015">
    <property type="entry name" value="Helicase_SF3_DNA-vir"/>
</dbReference>
<organism evidence="16">
    <name type="scientific">Parvoviridae sp</name>
    <dbReference type="NCBI Taxonomy" id="1940570"/>
    <lineage>
        <taxon>Viruses</taxon>
        <taxon>Monodnaviria</taxon>
        <taxon>Shotokuvirae</taxon>
        <taxon>Cossaviricota</taxon>
        <taxon>Quintoviricetes</taxon>
        <taxon>Piccovirales</taxon>
        <taxon>Parvoviridae</taxon>
    </lineage>
</organism>
<feature type="active site" description="For nuclease activity" evidence="12">
    <location>
        <position position="188"/>
    </location>
</feature>
<dbReference type="GO" id="GO:0042025">
    <property type="term" value="C:host cell nucleus"/>
    <property type="evidence" value="ECO:0007669"/>
    <property type="project" value="UniProtKB-SubCell"/>
</dbReference>
<evidence type="ECO:0000259" key="14">
    <source>
        <dbReference type="PROSITE" id="PS51206"/>
    </source>
</evidence>
<dbReference type="InterPro" id="IPR049901">
    <property type="entry name" value="PV_NS1-NUC"/>
</dbReference>
<evidence type="ECO:0000256" key="10">
    <source>
        <dbReference type="ARBA" id="ARBA00023124"/>
    </source>
</evidence>
<keyword evidence="4 12" id="KW-0540">Nuclease</keyword>
<evidence type="ECO:0000256" key="1">
    <source>
        <dbReference type="ARBA" id="ARBA00004147"/>
    </source>
</evidence>
<feature type="short sequence motif" description="RCR-2" evidence="12">
    <location>
        <begin position="125"/>
        <end position="127"/>
    </location>
</feature>
<dbReference type="GO" id="GO:0016787">
    <property type="term" value="F:hydrolase activity"/>
    <property type="evidence" value="ECO:0007669"/>
    <property type="project" value="UniProtKB-KW"/>
</dbReference>
<evidence type="ECO:0000256" key="5">
    <source>
        <dbReference type="ARBA" id="ARBA00022723"/>
    </source>
</evidence>
<evidence type="ECO:0000256" key="6">
    <source>
        <dbReference type="ARBA" id="ARBA00022741"/>
    </source>
</evidence>
<dbReference type="EMBL" id="MT138314">
    <property type="protein sequence ID" value="QKE54964.1"/>
    <property type="molecule type" value="Genomic_DNA"/>
</dbReference>
<keyword evidence="9" id="KW-0067">ATP-binding</keyword>
<evidence type="ECO:0000256" key="8">
    <source>
        <dbReference type="ARBA" id="ARBA00022801"/>
    </source>
</evidence>
<keyword evidence="11 12" id="KW-0238">DNA-binding</keyword>
<evidence type="ECO:0000256" key="4">
    <source>
        <dbReference type="ARBA" id="ARBA00022722"/>
    </source>
</evidence>
<dbReference type="InterPro" id="IPR027417">
    <property type="entry name" value="P-loop_NTPase"/>
</dbReference>
<keyword evidence="8 12" id="KW-0378">Hydrolase</keyword>
<dbReference type="Gene3D" id="3.40.50.300">
    <property type="entry name" value="P-loop containing nucleotide triphosphate hydrolases"/>
    <property type="match status" value="1"/>
</dbReference>
<name>A0A7D3UW47_9VIRU</name>
<feature type="region of interest" description="Disordered" evidence="13">
    <location>
        <begin position="16"/>
        <end position="37"/>
    </location>
</feature>
<reference evidence="16" key="1">
    <citation type="submission" date="2020-01" db="EMBL/GenBank/DDBJ databases">
        <title>Viral genomes from wild and zoo birds in China.</title>
        <authorList>
            <person name="Dai Z."/>
            <person name="Shan L.T."/>
            <person name="Yang X.S."/>
        </authorList>
    </citation>
    <scope>NUCLEOTIDE SEQUENCE</scope>
    <source>
        <strain evidence="16">Sis142par1</strain>
    </source>
</reference>
<evidence type="ECO:0000256" key="7">
    <source>
        <dbReference type="ARBA" id="ARBA00022759"/>
    </source>
</evidence>
<evidence type="ECO:0000313" key="16">
    <source>
        <dbReference type="EMBL" id="QKE54964.1"/>
    </source>
</evidence>
<keyword evidence="3 12" id="KW-0235">DNA replication</keyword>
<dbReference type="GO" id="GO:0006260">
    <property type="term" value="P:DNA replication"/>
    <property type="evidence" value="ECO:0007669"/>
    <property type="project" value="UniProtKB-UniRule"/>
</dbReference>
<dbReference type="GO" id="GO:0005524">
    <property type="term" value="F:ATP binding"/>
    <property type="evidence" value="ECO:0007669"/>
    <property type="project" value="UniProtKB-KW"/>
</dbReference>
<feature type="domain" description="PV NS1-Nuc" evidence="15">
    <location>
        <begin position="40"/>
        <end position="231"/>
    </location>
</feature>
<dbReference type="GO" id="GO:0046872">
    <property type="term" value="F:metal ion binding"/>
    <property type="evidence" value="ECO:0007669"/>
    <property type="project" value="UniProtKB-KW"/>
</dbReference>
<dbReference type="Gene3D" id="1.10.10.950">
    <property type="match status" value="1"/>
</dbReference>
<dbReference type="GO" id="GO:0003677">
    <property type="term" value="F:DNA binding"/>
    <property type="evidence" value="ECO:0007669"/>
    <property type="project" value="UniProtKB-UniRule"/>
</dbReference>
<evidence type="ECO:0000256" key="9">
    <source>
        <dbReference type="ARBA" id="ARBA00022840"/>
    </source>
</evidence>
<dbReference type="PROSITE" id="PS52022">
    <property type="entry name" value="PV_NS1_NUC"/>
    <property type="match status" value="1"/>
</dbReference>
<dbReference type="Pfam" id="PF08724">
    <property type="entry name" value="Rep_N"/>
    <property type="match status" value="1"/>
</dbReference>
<dbReference type="InterPro" id="IPR001257">
    <property type="entry name" value="Parvovirus_NS1_helicase"/>
</dbReference>
<evidence type="ECO:0000256" key="12">
    <source>
        <dbReference type="PROSITE-ProRule" id="PRU01366"/>
    </source>
</evidence>
<sequence length="672" mass="76850">MSSDLSPPITVRRLEYKESESRTHSHSLTHRRRETDGAEERMEFYEIVIQLPNDFSSLSEDFIETFSSAEVPAVDTDWDVSLVDPLTWKVADVFVEHVISWSRTTSKGKTPSYFIQQEQGEEYVHLHCCIETVVSPSNVLGRYVNKLKTVLAGLLEGYVHKEDWISVTKAGGVCSKNRTTNTGYIVYYLLGKTQPDAIWAWSDLEEFQPALLDNAARKALLEKYVQEHPIQQKPKKTPVIDTANAQRYMDLIDWLVEKGITTEKQWLLEDRISFRSHQAGQGTARHIKEALKAAAQEILLTKCARDYLVMKEGEFGDIQENRIYKIMKINGYDPHMVACIFAKWSNREYGKRNTIWLHGPATTGKTNIAEAIAHSVPFYGCVNWTNDTFPFNDCVNKLIIWWEEGKMTAKTVETAKAILGGSKVRVDQKCKGSEELEPTPVIITSNTNMCWVVDGNTTTYEHKTPLQERMFKLELTVQLKPDFGKITKQEVRQFFTWGATYPGVPSSEFAVRKSAPVAVVVEEKRQTMPPVGEKRKMEDASEQSPLRKLLVEGSGSLAQTTKKPHWTEKLGEDVHLQTYRKWKATREAEMMKNSVKTTIESFKSPGETEGGGEGEETYMYKMKCSKHMHLDVMKYPCLECSRANWEINCCRPHRVKDCIECFPYPRDGEMKQ</sequence>
<evidence type="ECO:0000259" key="15">
    <source>
        <dbReference type="PROSITE" id="PS52022"/>
    </source>
</evidence>
<dbReference type="PROSITE" id="PS51206">
    <property type="entry name" value="SF3_HELICASE_1"/>
    <property type="match status" value="1"/>
</dbReference>
<dbReference type="InterPro" id="IPR014835">
    <property type="entry name" value="NS1-Nuc"/>
</dbReference>
<dbReference type="SUPFAM" id="SSF55464">
    <property type="entry name" value="Origin of replication-binding domain, RBD-like"/>
    <property type="match status" value="1"/>
</dbReference>
<evidence type="ECO:0000256" key="3">
    <source>
        <dbReference type="ARBA" id="ARBA00022705"/>
    </source>
</evidence>
<keyword evidence="6 12" id="KW-0547">Nucleotide-binding</keyword>
<keyword evidence="2 12" id="KW-1048">Host nucleus</keyword>
<evidence type="ECO:0000256" key="11">
    <source>
        <dbReference type="ARBA" id="ARBA00023125"/>
    </source>
</evidence>
<feature type="short sequence motif" description="RCR-3" evidence="12">
    <location>
        <begin position="188"/>
        <end position="192"/>
    </location>
</feature>
<proteinExistence type="predicted"/>
<keyword evidence="10 12" id="KW-0190">Covalent protein-DNA linkage</keyword>
<dbReference type="Gene3D" id="3.40.1310.20">
    <property type="match status" value="1"/>
</dbReference>
<feature type="domain" description="SF3 helicase" evidence="14">
    <location>
        <begin position="333"/>
        <end position="488"/>
    </location>
</feature>
<keyword evidence="7 12" id="KW-0255">Endonuclease</keyword>
<dbReference type="GO" id="GO:0019079">
    <property type="term" value="P:viral genome replication"/>
    <property type="evidence" value="ECO:0007669"/>
    <property type="project" value="InterPro"/>
</dbReference>
<accession>A0A7D3UW47</accession>
<protein>
    <submittedName>
        <fullName evidence="16">Replication protein</fullName>
    </submittedName>
</protein>
<evidence type="ECO:0000256" key="13">
    <source>
        <dbReference type="SAM" id="MobiDB-lite"/>
    </source>
</evidence>
<evidence type="ECO:0000256" key="2">
    <source>
        <dbReference type="ARBA" id="ARBA00022562"/>
    </source>
</evidence>
<keyword evidence="5" id="KW-0479">Metal-binding</keyword>